<dbReference type="GeneID" id="41328224"/>
<dbReference type="RefSeq" id="WP_147661363.1">
    <property type="nucleotide sequence ID" value="NZ_CP042905.2"/>
</dbReference>
<protein>
    <submittedName>
        <fullName evidence="1">Uncharacterized protein</fullName>
    </submittedName>
</protein>
<dbReference type="KEGG" id="psyt:DSAG12_00220"/>
<dbReference type="EMBL" id="CP042905">
    <property type="protein sequence ID" value="QEE14407.1"/>
    <property type="molecule type" value="Genomic_DNA"/>
</dbReference>
<keyword evidence="2" id="KW-1185">Reference proteome</keyword>
<reference evidence="1 2" key="2">
    <citation type="journal article" date="2024" name="Int. J. Syst. Evol. Microbiol.">
        <title>Promethearchaeum syntrophicum gen. nov., sp. nov., an anaerobic, obligately syntrophic archaeon, the first isolate of the lineage 'Asgard' archaea, and proposal of the new archaeal phylum Promethearchaeota phyl. nov. and kingdom Promethearchaeati regn. nov.</title>
        <authorList>
            <person name="Imachi H."/>
            <person name="Nobu M.K."/>
            <person name="Kato S."/>
            <person name="Takaki Y."/>
            <person name="Miyazaki M."/>
            <person name="Miyata M."/>
            <person name="Ogawara M."/>
            <person name="Saito Y."/>
            <person name="Sakai S."/>
            <person name="Tahara Y.O."/>
            <person name="Takano Y."/>
            <person name="Tasumi E."/>
            <person name="Uematsu K."/>
            <person name="Yoshimura T."/>
            <person name="Itoh T."/>
            <person name="Ohkuma M."/>
            <person name="Takai K."/>
        </authorList>
    </citation>
    <scope>NUCLEOTIDE SEQUENCE [LARGE SCALE GENOMIC DNA]</scope>
    <source>
        <strain evidence="1 2">MK-D1</strain>
    </source>
</reference>
<proteinExistence type="predicted"/>
<dbReference type="AlphaFoldDB" id="A0A5B9D6J5"/>
<gene>
    <name evidence="1" type="ORF">DSAG12_00220</name>
</gene>
<sequence>MVKATLKDLNAEILKYQSLTEGIADTTIIKSSKEEKIKISSDELFIEEDNVHIYLTFNPNVKKIRCIIYLTEVDSDFVEMMISRVGLPTTETNIQNYQRDPTLVEKYWNAEFIPKYNELMKYLRRSKIKFLFQERFKPTFNKNRNNEIVDNFG</sequence>
<evidence type="ECO:0000313" key="1">
    <source>
        <dbReference type="EMBL" id="QEE14407.1"/>
    </source>
</evidence>
<reference evidence="1 2" key="1">
    <citation type="journal article" date="2020" name="Nature">
        <title>Isolation of an archaeon at the prokaryote-eukaryote interface.</title>
        <authorList>
            <person name="Imachi H."/>
            <person name="Nobu M.K."/>
            <person name="Nakahara N."/>
            <person name="Morono Y."/>
            <person name="Ogawara M."/>
            <person name="Takaki Y."/>
            <person name="Takano Y."/>
            <person name="Uematsu K."/>
            <person name="Ikuta T."/>
            <person name="Ito M."/>
            <person name="Matsui Y."/>
            <person name="Miyazaki M."/>
            <person name="Murata K."/>
            <person name="Saito Y."/>
            <person name="Sakai S."/>
            <person name="Song C."/>
            <person name="Tasumi E."/>
            <person name="Yamanaka Y."/>
            <person name="Yamaguchi T."/>
            <person name="Kamagata Y."/>
            <person name="Tamaki H."/>
            <person name="Takai K."/>
        </authorList>
    </citation>
    <scope>NUCLEOTIDE SEQUENCE [LARGE SCALE GENOMIC DNA]</scope>
    <source>
        <strain evidence="1 2">MK-D1</strain>
    </source>
</reference>
<organism evidence="1 2">
    <name type="scientific">Promethearchaeum syntrophicum</name>
    <dbReference type="NCBI Taxonomy" id="2594042"/>
    <lineage>
        <taxon>Archaea</taxon>
        <taxon>Promethearchaeati</taxon>
        <taxon>Promethearchaeota</taxon>
        <taxon>Promethearchaeia</taxon>
        <taxon>Promethearchaeales</taxon>
        <taxon>Promethearchaeaceae</taxon>
        <taxon>Promethearchaeum</taxon>
    </lineage>
</organism>
<name>A0A5B9D6J5_9ARCH</name>
<accession>A0A5B9D6J5</accession>
<dbReference type="Proteomes" id="UP000321408">
    <property type="component" value="Chromosome"/>
</dbReference>
<evidence type="ECO:0000313" key="2">
    <source>
        <dbReference type="Proteomes" id="UP000321408"/>
    </source>
</evidence>